<dbReference type="InterPro" id="IPR036237">
    <property type="entry name" value="Xyl_isomerase-like_sf"/>
</dbReference>
<dbReference type="InterPro" id="IPR013022">
    <property type="entry name" value="Xyl_isomerase-like_TIM-brl"/>
</dbReference>
<gene>
    <name evidence="2" type="ORF">J21TS3_05850</name>
</gene>
<keyword evidence="3" id="KW-1185">Reference proteome</keyword>
<dbReference type="PANTHER" id="PTHR12110:SF53">
    <property type="entry name" value="BLR5974 PROTEIN"/>
    <property type="match status" value="1"/>
</dbReference>
<dbReference type="Gene3D" id="3.20.20.150">
    <property type="entry name" value="Divalent-metal-dependent TIM barrel enzymes"/>
    <property type="match status" value="1"/>
</dbReference>
<dbReference type="InterPro" id="IPR050312">
    <property type="entry name" value="IolE/XylAMocC-like"/>
</dbReference>
<name>A0ABQ4LR73_9BACL</name>
<keyword evidence="2" id="KW-0413">Isomerase</keyword>
<accession>A0ABQ4LR73</accession>
<protein>
    <submittedName>
        <fullName evidence="2">Xylose isomerase</fullName>
    </submittedName>
</protein>
<dbReference type="EMBL" id="BORW01000002">
    <property type="protein sequence ID" value="GIO65764.1"/>
    <property type="molecule type" value="Genomic_DNA"/>
</dbReference>
<sequence length="275" mass="30690">MPFLSLTTWSLHRNLGPLRWTYWDEEAKTQGTAMDEQPQTISLLDLPALLRENGFQAMELCHFHLPETSTAYLDKLRESIVRSGIRLYTLLADYGDLTNPDEWRREADMEWMKKWIDVASALGAERIRIIAGDGDPADAEAVRLAAAQLKRLIRYASDKQVRIVTENFHDLASTAANCISLLDICGEGLGLTTDFGNFAGEGKLAELGATIPRSESIHAKAITDGQGRPNEEEFKKCMDLVRSSGYEGPITLVYDGPGDMWEGINRVKALVQPYL</sequence>
<comment type="caution">
    <text evidence="2">The sequence shown here is derived from an EMBL/GenBank/DDBJ whole genome shotgun (WGS) entry which is preliminary data.</text>
</comment>
<evidence type="ECO:0000313" key="2">
    <source>
        <dbReference type="EMBL" id="GIO65764.1"/>
    </source>
</evidence>
<evidence type="ECO:0000313" key="3">
    <source>
        <dbReference type="Proteomes" id="UP000680638"/>
    </source>
</evidence>
<dbReference type="SUPFAM" id="SSF51658">
    <property type="entry name" value="Xylose isomerase-like"/>
    <property type="match status" value="1"/>
</dbReference>
<reference evidence="2 3" key="1">
    <citation type="submission" date="2021-03" db="EMBL/GenBank/DDBJ databases">
        <title>Antimicrobial resistance genes in bacteria isolated from Japanese honey, and their potential for conferring macrolide and lincosamide resistance in the American foulbrood pathogen Paenibacillus larvae.</title>
        <authorList>
            <person name="Okamoto M."/>
            <person name="Kumagai M."/>
            <person name="Kanamori H."/>
            <person name="Takamatsu D."/>
        </authorList>
    </citation>
    <scope>NUCLEOTIDE SEQUENCE [LARGE SCALE GENOMIC DNA]</scope>
    <source>
        <strain evidence="2 3">J21TS3</strain>
    </source>
</reference>
<dbReference type="GO" id="GO:0016853">
    <property type="term" value="F:isomerase activity"/>
    <property type="evidence" value="ECO:0007669"/>
    <property type="project" value="UniProtKB-KW"/>
</dbReference>
<organism evidence="2 3">
    <name type="scientific">Paenibacillus cookii</name>
    <dbReference type="NCBI Taxonomy" id="157839"/>
    <lineage>
        <taxon>Bacteria</taxon>
        <taxon>Bacillati</taxon>
        <taxon>Bacillota</taxon>
        <taxon>Bacilli</taxon>
        <taxon>Bacillales</taxon>
        <taxon>Paenibacillaceae</taxon>
        <taxon>Paenibacillus</taxon>
    </lineage>
</organism>
<dbReference type="PANTHER" id="PTHR12110">
    <property type="entry name" value="HYDROXYPYRUVATE ISOMERASE"/>
    <property type="match status" value="1"/>
</dbReference>
<evidence type="ECO:0000259" key="1">
    <source>
        <dbReference type="Pfam" id="PF01261"/>
    </source>
</evidence>
<dbReference type="RefSeq" id="WP_212947481.1">
    <property type="nucleotide sequence ID" value="NZ_BORW01000002.1"/>
</dbReference>
<feature type="domain" description="Xylose isomerase-like TIM barrel" evidence="1">
    <location>
        <begin position="48"/>
        <end position="255"/>
    </location>
</feature>
<proteinExistence type="predicted"/>
<dbReference type="Proteomes" id="UP000680638">
    <property type="component" value="Unassembled WGS sequence"/>
</dbReference>
<dbReference type="Pfam" id="PF01261">
    <property type="entry name" value="AP_endonuc_2"/>
    <property type="match status" value="1"/>
</dbReference>